<proteinExistence type="predicted"/>
<name>A0ABD1YKN3_9MARC</name>
<organism evidence="1 2">
    <name type="scientific">Riccia fluitans</name>
    <dbReference type="NCBI Taxonomy" id="41844"/>
    <lineage>
        <taxon>Eukaryota</taxon>
        <taxon>Viridiplantae</taxon>
        <taxon>Streptophyta</taxon>
        <taxon>Embryophyta</taxon>
        <taxon>Marchantiophyta</taxon>
        <taxon>Marchantiopsida</taxon>
        <taxon>Marchantiidae</taxon>
        <taxon>Marchantiales</taxon>
        <taxon>Ricciaceae</taxon>
        <taxon>Riccia</taxon>
    </lineage>
</organism>
<keyword evidence="2" id="KW-1185">Reference proteome</keyword>
<evidence type="ECO:0000313" key="2">
    <source>
        <dbReference type="Proteomes" id="UP001605036"/>
    </source>
</evidence>
<comment type="caution">
    <text evidence="1">The sequence shown here is derived from an EMBL/GenBank/DDBJ whole genome shotgun (WGS) entry which is preliminary data.</text>
</comment>
<protein>
    <submittedName>
        <fullName evidence="1">Uncharacterized protein</fullName>
    </submittedName>
</protein>
<accession>A0ABD1YKN3</accession>
<evidence type="ECO:0000313" key="1">
    <source>
        <dbReference type="EMBL" id="KAL2630252.1"/>
    </source>
</evidence>
<dbReference type="EMBL" id="JBHFFA010000004">
    <property type="protein sequence ID" value="KAL2630252.1"/>
    <property type="molecule type" value="Genomic_DNA"/>
</dbReference>
<dbReference type="AlphaFoldDB" id="A0ABD1YKN3"/>
<dbReference type="Proteomes" id="UP001605036">
    <property type="component" value="Unassembled WGS sequence"/>
</dbReference>
<gene>
    <name evidence="1" type="ORF">R1flu_014938</name>
</gene>
<sequence>MWTNYLRPDIKRGLSLRLLLGIDPVDSIEFDQAALKLETAGEEISPKIDTITQVNCSAERSHRHQRSTVGHHTCFKVAVTFKRGFDWSGTQGDSGELSGVFWVLWLVWLSTEICPRFSN</sequence>
<reference evidence="1 2" key="1">
    <citation type="submission" date="2024-09" db="EMBL/GenBank/DDBJ databases">
        <title>Chromosome-scale assembly of Riccia fluitans.</title>
        <authorList>
            <person name="Paukszto L."/>
            <person name="Sawicki J."/>
            <person name="Karawczyk K."/>
            <person name="Piernik-Szablinska J."/>
            <person name="Szczecinska M."/>
            <person name="Mazdziarz M."/>
        </authorList>
    </citation>
    <scope>NUCLEOTIDE SEQUENCE [LARGE SCALE GENOMIC DNA]</scope>
    <source>
        <strain evidence="1">Rf_01</strain>
        <tissue evidence="1">Aerial parts of the thallus</tissue>
    </source>
</reference>